<keyword evidence="3" id="KW-1185">Reference proteome</keyword>
<dbReference type="InterPro" id="IPR020556">
    <property type="entry name" value="Amidase_CS"/>
</dbReference>
<dbReference type="InterPro" id="IPR036928">
    <property type="entry name" value="AS_sf"/>
</dbReference>
<proteinExistence type="predicted"/>
<dbReference type="InterPro" id="IPR000120">
    <property type="entry name" value="Amidase"/>
</dbReference>
<dbReference type="GO" id="GO:0003824">
    <property type="term" value="F:catalytic activity"/>
    <property type="evidence" value="ECO:0007669"/>
    <property type="project" value="InterPro"/>
</dbReference>
<gene>
    <name evidence="2" type="ORF">EGT50_12565</name>
</gene>
<dbReference type="InterPro" id="IPR023631">
    <property type="entry name" value="Amidase_dom"/>
</dbReference>
<sequence length="465" mass="49440">MEEIDLCYASISDLSRDFGSGALSPVEVTRAHLERIDRLNPDLEAYLTVLAESALADAQRAEEELSRGEHRGPLHGIPIGVKDLVYTEGIPTTAGMSIHRNFIPAFDATVVSRLRRAGAVLLGKLNLCEAAGGEYHPDFPAVVNPWNASYWAGASSSGSAVATAAGMCTASLGSDTGGSIRTPSTMNAVTGIKPTWGRVSVHGVFAMAPSLDTVGPMARSAEDAYHVLRAIAGPDVNDPTAVRAEVPDYAVAPSDMQGIRIGFDPTATFDVVEPPVAEVFRDALATFESLGADVCQVSLPSTMGLAAGWGAYAGPEAAVVHEETFPSRAGEYGRWIRELLGSAYAVSGIDIARIEDERRVFSGTFEAHFEDLDLVVLPVLPVADLTLDRFAQLLYSSDDLPNVFRYTAPFNFSGNPTITLPGGFDGAGVPIGFQLVARHLDELLLARAGSAFQSATDWHLRRPPV</sequence>
<name>A0A438AQX2_9NOCA</name>
<accession>A0A438AQX2</accession>
<feature type="domain" description="Amidase" evidence="1">
    <location>
        <begin position="27"/>
        <end position="443"/>
    </location>
</feature>
<dbReference type="PANTHER" id="PTHR11895:SF176">
    <property type="entry name" value="AMIDASE AMID-RELATED"/>
    <property type="match status" value="1"/>
</dbReference>
<dbReference type="AlphaFoldDB" id="A0A438AQX2"/>
<evidence type="ECO:0000313" key="3">
    <source>
        <dbReference type="Proteomes" id="UP000283479"/>
    </source>
</evidence>
<dbReference type="Pfam" id="PF01425">
    <property type="entry name" value="Amidase"/>
    <property type="match status" value="1"/>
</dbReference>
<dbReference type="PANTHER" id="PTHR11895">
    <property type="entry name" value="TRANSAMIDASE"/>
    <property type="match status" value="1"/>
</dbReference>
<dbReference type="Proteomes" id="UP000283479">
    <property type="component" value="Unassembled WGS sequence"/>
</dbReference>
<evidence type="ECO:0000313" key="2">
    <source>
        <dbReference type="EMBL" id="RVW01100.1"/>
    </source>
</evidence>
<dbReference type="RefSeq" id="WP_127954991.1">
    <property type="nucleotide sequence ID" value="NZ_RKLO01000005.1"/>
</dbReference>
<dbReference type="Gene3D" id="3.90.1300.10">
    <property type="entry name" value="Amidase signature (AS) domain"/>
    <property type="match status" value="1"/>
</dbReference>
<organism evidence="2 3">
    <name type="scientific">Rhodococcus xishaensis</name>
    <dbReference type="NCBI Taxonomy" id="2487364"/>
    <lineage>
        <taxon>Bacteria</taxon>
        <taxon>Bacillati</taxon>
        <taxon>Actinomycetota</taxon>
        <taxon>Actinomycetes</taxon>
        <taxon>Mycobacteriales</taxon>
        <taxon>Nocardiaceae</taxon>
        <taxon>Rhodococcus</taxon>
    </lineage>
</organism>
<dbReference type="OrthoDB" id="182039at2"/>
<evidence type="ECO:0000259" key="1">
    <source>
        <dbReference type="Pfam" id="PF01425"/>
    </source>
</evidence>
<dbReference type="EMBL" id="RKLO01000005">
    <property type="protein sequence ID" value="RVW01100.1"/>
    <property type="molecule type" value="Genomic_DNA"/>
</dbReference>
<dbReference type="SUPFAM" id="SSF75304">
    <property type="entry name" value="Amidase signature (AS) enzymes"/>
    <property type="match status" value="1"/>
</dbReference>
<protein>
    <submittedName>
        <fullName evidence="2">Amidase</fullName>
    </submittedName>
</protein>
<comment type="caution">
    <text evidence="2">The sequence shown here is derived from an EMBL/GenBank/DDBJ whole genome shotgun (WGS) entry which is preliminary data.</text>
</comment>
<reference evidence="2 3" key="1">
    <citation type="submission" date="2018-11" db="EMBL/GenBank/DDBJ databases">
        <title>Rhodococcus spongicola sp. nov. and Rhodococcus xishaensis sp. nov. from marine sponges.</title>
        <authorList>
            <person name="Li L."/>
            <person name="Lin H.W."/>
        </authorList>
    </citation>
    <scope>NUCLEOTIDE SEQUENCE [LARGE SCALE GENOMIC DNA]</scope>
    <source>
        <strain evidence="2 3">LHW51113</strain>
    </source>
</reference>
<dbReference type="PROSITE" id="PS00571">
    <property type="entry name" value="AMIDASES"/>
    <property type="match status" value="1"/>
</dbReference>